<proteinExistence type="predicted"/>
<dbReference type="InterPro" id="IPR011009">
    <property type="entry name" value="Kinase-like_dom_sf"/>
</dbReference>
<evidence type="ECO:0000313" key="3">
    <source>
        <dbReference type="Proteomes" id="UP000027195"/>
    </source>
</evidence>
<dbReference type="Gene3D" id="3.90.1200.10">
    <property type="match status" value="1"/>
</dbReference>
<dbReference type="Proteomes" id="UP000027195">
    <property type="component" value="Unassembled WGS sequence"/>
</dbReference>
<evidence type="ECO:0000259" key="1">
    <source>
        <dbReference type="Pfam" id="PF01636"/>
    </source>
</evidence>
<dbReference type="OrthoDB" id="4177236at2759"/>
<dbReference type="PANTHER" id="PTHR21310:SF39">
    <property type="entry name" value="AMINOGLYCOSIDE PHOSPHOTRANSFERASE DOMAIN-CONTAINING PROTEIN"/>
    <property type="match status" value="1"/>
</dbReference>
<reference evidence="3" key="1">
    <citation type="journal article" date="2014" name="Proc. Natl. Acad. Sci. U.S.A.">
        <title>Extensive sampling of basidiomycete genomes demonstrates inadequacy of the white-rot/brown-rot paradigm for wood decay fungi.</title>
        <authorList>
            <person name="Riley R."/>
            <person name="Salamov A.A."/>
            <person name="Brown D.W."/>
            <person name="Nagy L.G."/>
            <person name="Floudas D."/>
            <person name="Held B.W."/>
            <person name="Levasseur A."/>
            <person name="Lombard V."/>
            <person name="Morin E."/>
            <person name="Otillar R."/>
            <person name="Lindquist E.A."/>
            <person name="Sun H."/>
            <person name="LaButti K.M."/>
            <person name="Schmutz J."/>
            <person name="Jabbour D."/>
            <person name="Luo H."/>
            <person name="Baker S.E."/>
            <person name="Pisabarro A.G."/>
            <person name="Walton J.D."/>
            <person name="Blanchette R.A."/>
            <person name="Henrissat B."/>
            <person name="Martin F."/>
            <person name="Cullen D."/>
            <person name="Hibbett D.S."/>
            <person name="Grigoriev I.V."/>
        </authorList>
    </citation>
    <scope>NUCLEOTIDE SEQUENCE [LARGE SCALE GENOMIC DNA]</scope>
    <source>
        <strain evidence="3">FD-172 SS1</strain>
    </source>
</reference>
<name>A0A067M5G6_BOTB1</name>
<keyword evidence="3" id="KW-1185">Reference proteome</keyword>
<dbReference type="InParanoid" id="A0A067M5G6"/>
<accession>A0A067M5G6</accession>
<dbReference type="AlphaFoldDB" id="A0A067M5G6"/>
<dbReference type="InterPro" id="IPR051678">
    <property type="entry name" value="AGP_Transferase"/>
</dbReference>
<sequence length="283" mass="32941">MLPKTRLTDIGQLSTEKLLADAQLPCLQPSESDLLSDEEIMERFRAAPRVYAKDAPFCCPLYLPRVSQDAVVKRKAWGLPASEELSAEFVRSNTTIPVPRVRRSFMHKNRTYMVLEYIEGEQLAACWPRLSMVTKLRVAWTMRNYIQQLRRLESHRPGPPGDTPRECEGVHFHDRPSGAFEDYETMEDLLVCRIYGEARRHKLFSSKKLVFTHNDLNMRNILLDTAGRVWLIDWAWSGFFPEWFEHGSMSWDPLHHDPSSWRTLVHYMSGPYFKELVVCILGL</sequence>
<dbReference type="EMBL" id="KL198123">
    <property type="protein sequence ID" value="KDQ06801.1"/>
    <property type="molecule type" value="Genomic_DNA"/>
</dbReference>
<dbReference type="Pfam" id="PF01636">
    <property type="entry name" value="APH"/>
    <property type="match status" value="1"/>
</dbReference>
<dbReference type="InterPro" id="IPR002575">
    <property type="entry name" value="Aminoglycoside_PTrfase"/>
</dbReference>
<dbReference type="PANTHER" id="PTHR21310">
    <property type="entry name" value="AMINOGLYCOSIDE PHOSPHOTRANSFERASE-RELATED-RELATED"/>
    <property type="match status" value="1"/>
</dbReference>
<organism evidence="2 3">
    <name type="scientific">Botryobasidium botryosum (strain FD-172 SS1)</name>
    <dbReference type="NCBI Taxonomy" id="930990"/>
    <lineage>
        <taxon>Eukaryota</taxon>
        <taxon>Fungi</taxon>
        <taxon>Dikarya</taxon>
        <taxon>Basidiomycota</taxon>
        <taxon>Agaricomycotina</taxon>
        <taxon>Agaricomycetes</taxon>
        <taxon>Cantharellales</taxon>
        <taxon>Botryobasidiaceae</taxon>
        <taxon>Botryobasidium</taxon>
    </lineage>
</organism>
<dbReference type="HOGENOM" id="CLU_021768_2_2_1"/>
<feature type="domain" description="Aminoglycoside phosphotransferase" evidence="1">
    <location>
        <begin position="95"/>
        <end position="252"/>
    </location>
</feature>
<gene>
    <name evidence="2" type="ORF">BOTBODRAFT_39341</name>
</gene>
<protein>
    <recommendedName>
        <fullName evidence="1">Aminoglycoside phosphotransferase domain-containing protein</fullName>
    </recommendedName>
</protein>
<dbReference type="SUPFAM" id="SSF56112">
    <property type="entry name" value="Protein kinase-like (PK-like)"/>
    <property type="match status" value="1"/>
</dbReference>
<evidence type="ECO:0000313" key="2">
    <source>
        <dbReference type="EMBL" id="KDQ06801.1"/>
    </source>
</evidence>